<dbReference type="Pfam" id="PF04122">
    <property type="entry name" value="CW_binding_2"/>
    <property type="match status" value="1"/>
</dbReference>
<dbReference type="RefSeq" id="WP_164710677.1">
    <property type="nucleotide sequence ID" value="NZ_CP031165.1"/>
</dbReference>
<proteinExistence type="predicted"/>
<dbReference type="InterPro" id="IPR008972">
    <property type="entry name" value="Cupredoxin"/>
</dbReference>
<dbReference type="PANTHER" id="PTHR30032">
    <property type="entry name" value="N-ACETYLMURAMOYL-L-ALANINE AMIDASE-RELATED"/>
    <property type="match status" value="1"/>
</dbReference>
<dbReference type="KEGG" id="euz:DVS28_a3505"/>
<dbReference type="Gene3D" id="2.60.40.420">
    <property type="entry name" value="Cupredoxins - blue copper proteins"/>
    <property type="match status" value="1"/>
</dbReference>
<dbReference type="InterPro" id="IPR007253">
    <property type="entry name" value="Cell_wall-bd_2"/>
</dbReference>
<feature type="domain" description="CHRD" evidence="2">
    <location>
        <begin position="459"/>
        <end position="576"/>
    </location>
</feature>
<evidence type="ECO:0000313" key="3">
    <source>
        <dbReference type="EMBL" id="AXV08178.1"/>
    </source>
</evidence>
<gene>
    <name evidence="3" type="ORF">DVS28_a3505</name>
</gene>
<dbReference type="PANTHER" id="PTHR30032:SF8">
    <property type="entry name" value="GERMINATION-SPECIFIC N-ACETYLMURAMOYL-L-ALANINE AMIDASE"/>
    <property type="match status" value="1"/>
</dbReference>
<feature type="signal peptide" evidence="1">
    <location>
        <begin position="1"/>
        <end position="28"/>
    </location>
</feature>
<evidence type="ECO:0000313" key="4">
    <source>
        <dbReference type="Proteomes" id="UP000264006"/>
    </source>
</evidence>
<keyword evidence="1" id="KW-0732">Signal</keyword>
<accession>A0A346Y131</accession>
<evidence type="ECO:0000259" key="2">
    <source>
        <dbReference type="SMART" id="SM00754"/>
    </source>
</evidence>
<reference evidence="3 4" key="1">
    <citation type="submission" date="2018-09" db="EMBL/GenBank/DDBJ databases">
        <title>Complete genome sequence of Euzebya sp. DY32-46 isolated from seawater of Pacific Ocean.</title>
        <authorList>
            <person name="Xu L."/>
            <person name="Wu Y.-H."/>
            <person name="Xu X.-W."/>
        </authorList>
    </citation>
    <scope>NUCLEOTIDE SEQUENCE [LARGE SCALE GENOMIC DNA]</scope>
    <source>
        <strain evidence="3 4">DY32-46</strain>
    </source>
</reference>
<dbReference type="EMBL" id="CP031165">
    <property type="protein sequence ID" value="AXV08178.1"/>
    <property type="molecule type" value="Genomic_DNA"/>
</dbReference>
<organism evidence="3 4">
    <name type="scientific">Euzebya pacifica</name>
    <dbReference type="NCBI Taxonomy" id="1608957"/>
    <lineage>
        <taxon>Bacteria</taxon>
        <taxon>Bacillati</taxon>
        <taxon>Actinomycetota</taxon>
        <taxon>Nitriliruptoria</taxon>
        <taxon>Euzebyales</taxon>
    </lineage>
</organism>
<name>A0A346Y131_9ACTN</name>
<protein>
    <submittedName>
        <fullName evidence="3">Copper binding protein, plastocyanin/azurin family</fullName>
    </submittedName>
</protein>
<dbReference type="InterPro" id="IPR051922">
    <property type="entry name" value="Bact_Sporulation_Assoc"/>
</dbReference>
<dbReference type="AlphaFoldDB" id="A0A346Y131"/>
<evidence type="ECO:0000256" key="1">
    <source>
        <dbReference type="SAM" id="SignalP"/>
    </source>
</evidence>
<sequence length="703" mass="71554">MQRFVRSATAVLATALLVLSVLAGPASAQATEISIIEFAYEPYDAVVELGTTVEWTNNGTATHTVTAADGSFDNLFNPGDTFSYTPEEAGQIGYFCRFHGSPDAGQRGFLTVYEEGTEAPEPQVPPTAEFTTVTATDDSNVAAAIAWTSLLDGPQETVLLGRDDDFADLLAAGATGRPFLVTPTDALDDRVLAELQRLTAQQVVVVGGTAAVSEDVVGELEAAGFTVTRVAGDTRIETAIDLADRFFVAGGGFAQPPSDTPQPGAIIARAFGTEDNPTAGFADSLGAASAGANMGIPILVAGPDGLPAGVGSFLATNGIGHVVVVGGEAAVPSAVTDGLDDLGITWERVAGASRDGTAAALMGYMDGLGVQYGNVVLVDGFNDNAWAQGFGASALRSAVLLTNGPDVPAVTQDALATFESSVLLTFFGARNVRCAPGVDEAACDVVGAVVFTPFISPASVIGILEGDNEVPDGAGAGNGIGGLARPSDGGGMCWAYDTLLVDTITGAHVHRAAAGENGDVVIPLGVPGPGDHEANGCLLDVDQDLVDEIFANPGEFYINVHSEEFGGGAVRDNLFAFDEFIVADLSGDQEVPGPGAPMAGGVSFLTVNDEDQVCHLTIAGGLEGPATAAHIHTGGADESGDVLLALSVSPAGIPVHADCMEDTTPDVLSAFLADPAGHYVNVHTDAFPAGAIRGQANPQYIIP</sequence>
<dbReference type="Pfam" id="PF07452">
    <property type="entry name" value="CHRD"/>
    <property type="match status" value="2"/>
</dbReference>
<dbReference type="Proteomes" id="UP000264006">
    <property type="component" value="Chromosome"/>
</dbReference>
<keyword evidence="4" id="KW-1185">Reference proteome</keyword>
<dbReference type="InterPro" id="IPR010895">
    <property type="entry name" value="CHRD"/>
</dbReference>
<dbReference type="SUPFAM" id="SSF49503">
    <property type="entry name" value="Cupredoxins"/>
    <property type="match status" value="1"/>
</dbReference>
<dbReference type="SMART" id="SM00754">
    <property type="entry name" value="CHRD"/>
    <property type="match status" value="2"/>
</dbReference>
<feature type="chain" id="PRO_5039062784" evidence="1">
    <location>
        <begin position="29"/>
        <end position="703"/>
    </location>
</feature>
<feature type="domain" description="CHRD" evidence="2">
    <location>
        <begin position="579"/>
        <end position="698"/>
    </location>
</feature>